<reference evidence="2" key="1">
    <citation type="submission" date="2017-09" db="EMBL/GenBank/DDBJ databases">
        <title>Depth-based differentiation of microbial function through sediment-hosted aquifers and enrichment of novel symbionts in the deep terrestrial subsurface.</title>
        <authorList>
            <person name="Probst A.J."/>
            <person name="Ladd B."/>
            <person name="Jarett J.K."/>
            <person name="Geller-Mcgrath D.E."/>
            <person name="Sieber C.M.K."/>
            <person name="Emerson J.B."/>
            <person name="Anantharaman K."/>
            <person name="Thomas B.C."/>
            <person name="Malmstrom R."/>
            <person name="Stieglmeier M."/>
            <person name="Klingl A."/>
            <person name="Woyke T."/>
            <person name="Ryan C.M."/>
            <person name="Banfield J.F."/>
        </authorList>
    </citation>
    <scope>NUCLEOTIDE SEQUENCE [LARGE SCALE GENOMIC DNA]</scope>
</reference>
<dbReference type="EMBL" id="PFAK01000031">
    <property type="protein sequence ID" value="PIR96282.1"/>
    <property type="molecule type" value="Genomic_DNA"/>
</dbReference>
<accession>A0A2H0VB10</accession>
<sequence>MPNDFLKKEPTKNEKMLYQMLMSQQQMEQSLWATSAHMVALGILTKIDPREVAKILVSGEARIKEYSQNVNEEVKKLEAEKKNNQPKADESK</sequence>
<organism evidence="1 2">
    <name type="scientific">Candidatus Doudnabacteria bacterium CG10_big_fil_rev_8_21_14_0_10_42_18</name>
    <dbReference type="NCBI Taxonomy" id="1974552"/>
    <lineage>
        <taxon>Bacteria</taxon>
        <taxon>Candidatus Doudnaibacteriota</taxon>
    </lineage>
</organism>
<evidence type="ECO:0000313" key="2">
    <source>
        <dbReference type="Proteomes" id="UP000230922"/>
    </source>
</evidence>
<dbReference type="AlphaFoldDB" id="A0A2H0VB10"/>
<evidence type="ECO:0000313" key="1">
    <source>
        <dbReference type="EMBL" id="PIR96282.1"/>
    </source>
</evidence>
<comment type="caution">
    <text evidence="1">The sequence shown here is derived from an EMBL/GenBank/DDBJ whole genome shotgun (WGS) entry which is preliminary data.</text>
</comment>
<proteinExistence type="predicted"/>
<protein>
    <submittedName>
        <fullName evidence="1">Uncharacterized protein</fullName>
    </submittedName>
</protein>
<gene>
    <name evidence="1" type="ORF">COT92_01945</name>
</gene>
<dbReference type="Proteomes" id="UP000230922">
    <property type="component" value="Unassembled WGS sequence"/>
</dbReference>
<name>A0A2H0VB10_9BACT</name>